<evidence type="ECO:0000256" key="10">
    <source>
        <dbReference type="SAM" id="SignalP"/>
    </source>
</evidence>
<dbReference type="Gene3D" id="2.40.170.20">
    <property type="entry name" value="TonB-dependent receptor, beta-barrel domain"/>
    <property type="match status" value="1"/>
</dbReference>
<dbReference type="InterPro" id="IPR037066">
    <property type="entry name" value="Plug_dom_sf"/>
</dbReference>
<name>A0AAE9MZ60_9VIBR</name>
<reference evidence="13" key="1">
    <citation type="submission" date="2020-03" db="EMBL/GenBank/DDBJ databases">
        <title>Five strains of Vibrio campbellii isolated from Mariana Trench.</title>
        <authorList>
            <person name="Liang J."/>
            <person name="Zhang X.-H."/>
        </authorList>
    </citation>
    <scope>NUCLEOTIDE SEQUENCE</scope>
    <source>
        <strain evidence="13">LJC014</strain>
    </source>
</reference>
<dbReference type="PANTHER" id="PTHR47234">
    <property type="match status" value="1"/>
</dbReference>
<dbReference type="InterPro" id="IPR039426">
    <property type="entry name" value="TonB-dep_rcpt-like"/>
</dbReference>
<dbReference type="Gene3D" id="2.170.130.10">
    <property type="entry name" value="TonB-dependent receptor, plug domain"/>
    <property type="match status" value="1"/>
</dbReference>
<dbReference type="Proteomes" id="UP001058687">
    <property type="component" value="Chromosome 1"/>
</dbReference>
<feature type="domain" description="TonB-dependent receptor-like beta-barrel" evidence="11">
    <location>
        <begin position="464"/>
        <end position="836"/>
    </location>
</feature>
<keyword evidence="3 8" id="KW-1134">Transmembrane beta strand</keyword>
<keyword evidence="6 8" id="KW-0472">Membrane</keyword>
<evidence type="ECO:0000259" key="12">
    <source>
        <dbReference type="Pfam" id="PF07715"/>
    </source>
</evidence>
<keyword evidence="10" id="KW-0732">Signal</keyword>
<comment type="subcellular location">
    <subcellularLocation>
        <location evidence="1 8">Cell outer membrane</location>
        <topology evidence="1 8">Multi-pass membrane protein</topology>
    </subcellularLocation>
</comment>
<sequence>MYKNTTALSVAISLALGTAAVAPLAAQAEEQQVEQLQKMKVTGSRISRVDAEAPQPVVVFDKSDIENSGATSIAEFLQESPTLLGPGATTQNETLTQVAGSASADYRGFGQDAVLVLLNGRRLPNNPVAATFVDLNQLPTAAVERVEILNDGASAIYGSDAISGVINIITKTSFDGLTVTANQGVTSESDGEKTTFSIVGGKTFENESNLMVSVDYFKQGTIEASDRSYSSSAVYGGEDGRSAYGYPATVFKSDWSEGMAPSDCAPENTVPSSNAASGTECLYDFASDYQLVPETERWGVFSVYTHPLSDNLTASLQARYNHSKTITSNAPAPGFLSVEVTQDFLDAGYLDGFSTPPAVGDTVYVARRWIEFGKREKENTNETIEVIASLDGYAESIEVEWQAEFGHAIARAKQVGINGQLFESQMTQGVASGDINPFDPSQNSAATVAKYQQAPVRKGEEKITFSSLRANGEFTDEVSWASGIESRFIEYYDRVSENYTDIIGGAASASEGTRFNAAAYFETVYIPTDELELGAAARYDYYNDFGTAVTGKLSAGYRPIDTLLLRSSVGTGFKAPDMKNLYLSQSEGVLKAVDTKRCDAAANDPTSTPEQIEQACKKYEVDSVSGGNPDLDPEKSIAINVGFAWEIIEDLSITTDYWNIKVDDKISSIGVQEIINNEGQYGDLISRDDQSGRITQVTDILQNVAKEQGQGLDISIRYLLDTDFGEFKTDVSAAHLISFERSKGISDTMCEEAGTYGEPKWKGSAGVAWAYNNFNAFTRVNYIGEYKDNGTGRNSDSCGYKDPDSVKTIDAYTTVDLRTGYDFQQGTTVNLGIKNVFDEAPPFTSEASWPWYNQSLSSPFGRYFYLEASHSF</sequence>
<keyword evidence="5 9" id="KW-0798">TonB box</keyword>
<evidence type="ECO:0000256" key="2">
    <source>
        <dbReference type="ARBA" id="ARBA00022448"/>
    </source>
</evidence>
<keyword evidence="13" id="KW-0675">Receptor</keyword>
<evidence type="ECO:0000256" key="5">
    <source>
        <dbReference type="ARBA" id="ARBA00023077"/>
    </source>
</evidence>
<evidence type="ECO:0000313" key="14">
    <source>
        <dbReference type="Proteomes" id="UP001058687"/>
    </source>
</evidence>
<dbReference type="EMBL" id="CP050467">
    <property type="protein sequence ID" value="UTZ26486.1"/>
    <property type="molecule type" value="Genomic_DNA"/>
</dbReference>
<keyword evidence="4 8" id="KW-0812">Transmembrane</keyword>
<dbReference type="InterPro" id="IPR036942">
    <property type="entry name" value="Beta-barrel_TonB_sf"/>
</dbReference>
<evidence type="ECO:0000313" key="13">
    <source>
        <dbReference type="EMBL" id="UTZ26486.1"/>
    </source>
</evidence>
<evidence type="ECO:0000256" key="6">
    <source>
        <dbReference type="ARBA" id="ARBA00023136"/>
    </source>
</evidence>
<dbReference type="InterPro" id="IPR000531">
    <property type="entry name" value="Beta-barrel_TonB"/>
</dbReference>
<dbReference type="RefSeq" id="WP_255940082.1">
    <property type="nucleotide sequence ID" value="NZ_CP050467.1"/>
</dbReference>
<protein>
    <submittedName>
        <fullName evidence="13">TonB-dependent receptor</fullName>
    </submittedName>
</protein>
<evidence type="ECO:0000256" key="4">
    <source>
        <dbReference type="ARBA" id="ARBA00022692"/>
    </source>
</evidence>
<dbReference type="Pfam" id="PF00593">
    <property type="entry name" value="TonB_dep_Rec_b-barrel"/>
    <property type="match status" value="1"/>
</dbReference>
<evidence type="ECO:0000256" key="1">
    <source>
        <dbReference type="ARBA" id="ARBA00004571"/>
    </source>
</evidence>
<proteinExistence type="inferred from homology"/>
<gene>
    <name evidence="13" type="ORF">HB761_06705</name>
</gene>
<dbReference type="PROSITE" id="PS52016">
    <property type="entry name" value="TONB_DEPENDENT_REC_3"/>
    <property type="match status" value="1"/>
</dbReference>
<evidence type="ECO:0000256" key="8">
    <source>
        <dbReference type="PROSITE-ProRule" id="PRU01360"/>
    </source>
</evidence>
<accession>A0AAE9MZ60</accession>
<comment type="similarity">
    <text evidence="8 9">Belongs to the TonB-dependent receptor family.</text>
</comment>
<dbReference type="SUPFAM" id="SSF56935">
    <property type="entry name" value="Porins"/>
    <property type="match status" value="1"/>
</dbReference>
<feature type="signal peptide" evidence="10">
    <location>
        <begin position="1"/>
        <end position="28"/>
    </location>
</feature>
<feature type="domain" description="TonB-dependent receptor plug" evidence="12">
    <location>
        <begin position="52"/>
        <end position="165"/>
    </location>
</feature>
<dbReference type="GO" id="GO:0009279">
    <property type="term" value="C:cell outer membrane"/>
    <property type="evidence" value="ECO:0007669"/>
    <property type="project" value="UniProtKB-SubCell"/>
</dbReference>
<dbReference type="AlphaFoldDB" id="A0AAE9MZ60"/>
<evidence type="ECO:0000259" key="11">
    <source>
        <dbReference type="Pfam" id="PF00593"/>
    </source>
</evidence>
<dbReference type="InterPro" id="IPR012910">
    <property type="entry name" value="Plug_dom"/>
</dbReference>
<organism evidence="13 14">
    <name type="scientific">Vibrio campbellii</name>
    <dbReference type="NCBI Taxonomy" id="680"/>
    <lineage>
        <taxon>Bacteria</taxon>
        <taxon>Pseudomonadati</taxon>
        <taxon>Pseudomonadota</taxon>
        <taxon>Gammaproteobacteria</taxon>
        <taxon>Vibrionales</taxon>
        <taxon>Vibrionaceae</taxon>
        <taxon>Vibrio</taxon>
    </lineage>
</organism>
<dbReference type="Pfam" id="PF07715">
    <property type="entry name" value="Plug"/>
    <property type="match status" value="1"/>
</dbReference>
<feature type="chain" id="PRO_5042170018" evidence="10">
    <location>
        <begin position="29"/>
        <end position="872"/>
    </location>
</feature>
<keyword evidence="2 8" id="KW-0813">Transport</keyword>
<dbReference type="PANTHER" id="PTHR47234:SF1">
    <property type="entry name" value="TONB-DEPENDENT RECEPTOR"/>
    <property type="match status" value="1"/>
</dbReference>
<keyword evidence="7 8" id="KW-0998">Cell outer membrane</keyword>
<evidence type="ECO:0000256" key="3">
    <source>
        <dbReference type="ARBA" id="ARBA00022452"/>
    </source>
</evidence>
<evidence type="ECO:0000256" key="7">
    <source>
        <dbReference type="ARBA" id="ARBA00023237"/>
    </source>
</evidence>
<evidence type="ECO:0000256" key="9">
    <source>
        <dbReference type="RuleBase" id="RU003357"/>
    </source>
</evidence>